<evidence type="ECO:0000256" key="2">
    <source>
        <dbReference type="SAM" id="SignalP"/>
    </source>
</evidence>
<keyword evidence="4" id="KW-1185">Reference proteome</keyword>
<reference evidence="4" key="1">
    <citation type="submission" date="2020-09" db="EMBL/GenBank/DDBJ databases">
        <title>Whole genome shotgun sequence of Streptomyces cinnamonensis NBRC 15873.</title>
        <authorList>
            <person name="Komaki H."/>
            <person name="Tamura T."/>
        </authorList>
    </citation>
    <scope>NUCLEOTIDE SEQUENCE [LARGE SCALE GENOMIC DNA]</scope>
    <source>
        <strain evidence="4">NBRC 15873</strain>
    </source>
</reference>
<proteinExistence type="predicted"/>
<accession>A0ABQ3NYF4</accession>
<keyword evidence="1 2" id="KW-0732">Signal</keyword>
<name>A0ABQ3NYF4_STRVG</name>
<dbReference type="InterPro" id="IPR029050">
    <property type="entry name" value="Immunoprotect_excell_Ig-like"/>
</dbReference>
<dbReference type="Gene3D" id="2.60.40.1240">
    <property type="match status" value="1"/>
</dbReference>
<sequence length="183" mass="19272">MDTIHRPRAHRAGRRLAVYLAVASMLTLGSTATAGAVQHVAGRPTLTWGETRTYDDGLQVTVARPTAFTPSATSAGHRSGHQAVAWKITLKNPTGEPFETALVAVYAKYGQAGEQAERVFDTAKAIGSGFEGSVGPGRSATATYVFDIPKAGTDLLDLEVVPHVITHDGAHWTGPLSPRTGRG</sequence>
<evidence type="ECO:0000313" key="4">
    <source>
        <dbReference type="Proteomes" id="UP000660554"/>
    </source>
</evidence>
<comment type="caution">
    <text evidence="3">The sequence shown here is derived from an EMBL/GenBank/DDBJ whole genome shotgun (WGS) entry which is preliminary data.</text>
</comment>
<evidence type="ECO:0000313" key="3">
    <source>
        <dbReference type="EMBL" id="GHI17791.1"/>
    </source>
</evidence>
<dbReference type="GeneID" id="86958927"/>
<dbReference type="Proteomes" id="UP000660554">
    <property type="component" value="Unassembled WGS sequence"/>
</dbReference>
<feature type="chain" id="PRO_5047007457" description="DUF4352 domain-containing protein" evidence="2">
    <location>
        <begin position="35"/>
        <end position="183"/>
    </location>
</feature>
<dbReference type="EMBL" id="BNDV01000017">
    <property type="protein sequence ID" value="GHI17791.1"/>
    <property type="molecule type" value="Genomic_DNA"/>
</dbReference>
<organism evidence="3 4">
    <name type="scientific">Streptomyces virginiae</name>
    <name type="common">Streptomyces cinnamonensis</name>
    <dbReference type="NCBI Taxonomy" id="1961"/>
    <lineage>
        <taxon>Bacteria</taxon>
        <taxon>Bacillati</taxon>
        <taxon>Actinomycetota</taxon>
        <taxon>Actinomycetes</taxon>
        <taxon>Kitasatosporales</taxon>
        <taxon>Streptomycetaceae</taxon>
        <taxon>Streptomyces</taxon>
    </lineage>
</organism>
<evidence type="ECO:0008006" key="5">
    <source>
        <dbReference type="Google" id="ProtNLM"/>
    </source>
</evidence>
<feature type="signal peptide" evidence="2">
    <location>
        <begin position="1"/>
        <end position="34"/>
    </location>
</feature>
<evidence type="ECO:0000256" key="1">
    <source>
        <dbReference type="ARBA" id="ARBA00022729"/>
    </source>
</evidence>
<protein>
    <recommendedName>
        <fullName evidence="5">DUF4352 domain-containing protein</fullName>
    </recommendedName>
</protein>
<dbReference type="RefSeq" id="WP_051734737.1">
    <property type="nucleotide sequence ID" value="NZ_BMRU01000071.1"/>
</dbReference>
<gene>
    <name evidence="3" type="ORF">Scinn_72540</name>
</gene>